<dbReference type="KEGG" id="cva:CVAR_0222"/>
<dbReference type="PANTHER" id="PTHR23409">
    <property type="entry name" value="RIBONUCLEOSIDE-DIPHOSPHATE REDUCTASE SMALL CHAIN"/>
    <property type="match status" value="1"/>
</dbReference>
<reference evidence="10 11" key="1">
    <citation type="journal article" date="2011" name="BMC Genomics">
        <title>Complete genome sequence of Corynebacterium variabile DSM 44702 isolated from the surface of smear-ripened cheeses and insights into cheese ripening and flavor generation.</title>
        <authorList>
            <person name="Schroeder J."/>
            <person name="Maus I."/>
            <person name="Trost E."/>
            <person name="Tauch A."/>
        </authorList>
    </citation>
    <scope>NUCLEOTIDE SEQUENCE [LARGE SCALE GENOMIC DNA]</scope>
    <source>
        <strain evidence="11">DSM 44702 / JCM 12073 / NCIMB 30131</strain>
    </source>
</reference>
<evidence type="ECO:0000256" key="7">
    <source>
        <dbReference type="ARBA" id="ARBA00023004"/>
    </source>
</evidence>
<evidence type="ECO:0000256" key="8">
    <source>
        <dbReference type="ARBA" id="ARBA00023116"/>
    </source>
</evidence>
<comment type="catalytic activity">
    <reaction evidence="9">
        <text>a 2'-deoxyribonucleoside 5'-diphosphate + [thioredoxin]-disulfide + H2O = a ribonucleoside 5'-diphosphate + [thioredoxin]-dithiol</text>
        <dbReference type="Rhea" id="RHEA:23252"/>
        <dbReference type="Rhea" id="RHEA-COMP:10698"/>
        <dbReference type="Rhea" id="RHEA-COMP:10700"/>
        <dbReference type="ChEBI" id="CHEBI:15377"/>
        <dbReference type="ChEBI" id="CHEBI:29950"/>
        <dbReference type="ChEBI" id="CHEBI:50058"/>
        <dbReference type="ChEBI" id="CHEBI:57930"/>
        <dbReference type="ChEBI" id="CHEBI:73316"/>
        <dbReference type="EC" id="1.17.4.1"/>
    </reaction>
</comment>
<evidence type="ECO:0000256" key="6">
    <source>
        <dbReference type="ARBA" id="ARBA00023002"/>
    </source>
</evidence>
<comment type="similarity">
    <text evidence="2">Belongs to the ribonucleoside diphosphate reductase small chain family.</text>
</comment>
<dbReference type="UniPathway" id="UPA00326"/>
<proteinExistence type="inferred from homology"/>
<evidence type="ECO:0000256" key="9">
    <source>
        <dbReference type="ARBA" id="ARBA00047754"/>
    </source>
</evidence>
<dbReference type="eggNOG" id="COG0208">
    <property type="taxonomic scope" value="Bacteria"/>
</dbReference>
<dbReference type="PANTHER" id="PTHR23409:SF18">
    <property type="entry name" value="RIBONUCLEOSIDE-DIPHOSPHATE REDUCTASE SUBUNIT M2"/>
    <property type="match status" value="1"/>
</dbReference>
<dbReference type="AlphaFoldDB" id="G0HBV3"/>
<organism evidence="10 11">
    <name type="scientific">Corynebacterium variabile (strain DSM 44702 / CIP 107183 / JCM 12073 / NCIMB 30131)</name>
    <name type="common">Corynebacterium mooreparkense</name>
    <dbReference type="NCBI Taxonomy" id="858619"/>
    <lineage>
        <taxon>Bacteria</taxon>
        <taxon>Bacillati</taxon>
        <taxon>Actinomycetota</taxon>
        <taxon>Actinomycetes</taxon>
        <taxon>Mycobacteriales</taxon>
        <taxon>Corynebacteriaceae</taxon>
        <taxon>Corynebacterium</taxon>
    </lineage>
</organism>
<dbReference type="EMBL" id="CP002917">
    <property type="protein sequence ID" value="AEK35568.1"/>
    <property type="molecule type" value="Genomic_DNA"/>
</dbReference>
<evidence type="ECO:0000256" key="1">
    <source>
        <dbReference type="ARBA" id="ARBA00001962"/>
    </source>
</evidence>
<dbReference type="HOGENOM" id="CLU_052495_0_0_11"/>
<dbReference type="GO" id="GO:0046872">
    <property type="term" value="F:metal ion binding"/>
    <property type="evidence" value="ECO:0007669"/>
    <property type="project" value="UniProtKB-KW"/>
</dbReference>
<dbReference type="EC" id="1.17.4.1" evidence="4"/>
<dbReference type="GO" id="GO:0009263">
    <property type="term" value="P:deoxyribonucleotide biosynthetic process"/>
    <property type="evidence" value="ECO:0007669"/>
    <property type="project" value="UniProtKB-KW"/>
</dbReference>
<dbReference type="InterPro" id="IPR012348">
    <property type="entry name" value="RNR-like"/>
</dbReference>
<dbReference type="GO" id="GO:0005971">
    <property type="term" value="C:ribonucleoside-diphosphate reductase complex"/>
    <property type="evidence" value="ECO:0007669"/>
    <property type="project" value="InterPro"/>
</dbReference>
<evidence type="ECO:0000256" key="2">
    <source>
        <dbReference type="ARBA" id="ARBA00009303"/>
    </source>
</evidence>
<comment type="cofactor">
    <cofactor evidence="1">
        <name>Fe cation</name>
        <dbReference type="ChEBI" id="CHEBI:24875"/>
    </cofactor>
</comment>
<dbReference type="NCBIfam" id="NF010572">
    <property type="entry name" value="PRK13965.1"/>
    <property type="match status" value="1"/>
</dbReference>
<dbReference type="InterPro" id="IPR000358">
    <property type="entry name" value="RNR_small_fam"/>
</dbReference>
<dbReference type="Gene3D" id="1.10.620.20">
    <property type="entry name" value="Ribonucleotide Reductase, subunit A"/>
    <property type="match status" value="1"/>
</dbReference>
<dbReference type="CDD" id="cd01049">
    <property type="entry name" value="RNRR2"/>
    <property type="match status" value="1"/>
</dbReference>
<protein>
    <recommendedName>
        <fullName evidence="4">ribonucleoside-diphosphate reductase</fullName>
        <ecNumber evidence="4">1.17.4.1</ecNumber>
    </recommendedName>
</protein>
<dbReference type="GO" id="GO:0004748">
    <property type="term" value="F:ribonucleoside-diphosphate reductase activity, thioredoxin disulfide as acceptor"/>
    <property type="evidence" value="ECO:0007669"/>
    <property type="project" value="UniProtKB-EC"/>
</dbReference>
<dbReference type="STRING" id="858619.CVAR_0222"/>
<dbReference type="InterPro" id="IPR009078">
    <property type="entry name" value="Ferritin-like_SF"/>
</dbReference>
<dbReference type="NCBIfam" id="TIGR04171">
    <property type="entry name" value="RNR_1b_NrdF"/>
    <property type="match status" value="1"/>
</dbReference>
<evidence type="ECO:0000313" key="10">
    <source>
        <dbReference type="EMBL" id="AEK35568.1"/>
    </source>
</evidence>
<sequence>MSGSTTPLRPVNWNRIEDAKDLEVWQRLTSNFWLPEKMPLSNDLPDWRALSDDERTLTARVFTGLTLLDTVQATVGEISQIPDARTEHEQAVYANIAFMQAVHARSYSSVFSTMCSSAEIEDAYTWAIDNRRLQPRATAVMAHYAGDDPLKRKVASTLLSSLLLYAGFYLPLWYSSRGVMMNTADMIRLILRDKAVHGYYSGYKYQRGLDAHPERVAEMEDFTYRFTAELLALENEYSRDLYSLGSLDYAGVDAFVHYNADKALMNLGYGPQYEDAAAGVEPEIIAALTPDSSETHDFFSGSGSSYVMGRAEVTEEDDWDF</sequence>
<evidence type="ECO:0000313" key="11">
    <source>
        <dbReference type="Proteomes" id="UP000006659"/>
    </source>
</evidence>
<dbReference type="NCBIfam" id="NF007182">
    <property type="entry name" value="PRK09614.1-1"/>
    <property type="match status" value="1"/>
</dbReference>
<dbReference type="InterPro" id="IPR026494">
    <property type="entry name" value="RNR_NrdF-like"/>
</dbReference>
<accession>G0HBV3</accession>
<keyword evidence="8" id="KW-0215">Deoxyribonucleotide synthesis</keyword>
<evidence type="ECO:0000256" key="4">
    <source>
        <dbReference type="ARBA" id="ARBA00012274"/>
    </source>
</evidence>
<keyword evidence="6 10" id="KW-0560">Oxidoreductase</keyword>
<comment type="subunit">
    <text evidence="3">Tetramer of two alpha and two beta subunits.</text>
</comment>
<evidence type="ECO:0000256" key="5">
    <source>
        <dbReference type="ARBA" id="ARBA00022723"/>
    </source>
</evidence>
<name>G0HBV3_CORVD</name>
<gene>
    <name evidence="10" type="primary">nrdF1</name>
    <name evidence="10" type="ordered locus">CVAR_0222</name>
</gene>
<keyword evidence="5" id="KW-0479">Metal-binding</keyword>
<dbReference type="InterPro" id="IPR033909">
    <property type="entry name" value="RNR_small"/>
</dbReference>
<evidence type="ECO:0000256" key="3">
    <source>
        <dbReference type="ARBA" id="ARBA00011209"/>
    </source>
</evidence>
<dbReference type="Proteomes" id="UP000006659">
    <property type="component" value="Chromosome"/>
</dbReference>
<keyword evidence="7" id="KW-0408">Iron</keyword>
<dbReference type="SUPFAM" id="SSF47240">
    <property type="entry name" value="Ferritin-like"/>
    <property type="match status" value="1"/>
</dbReference>
<dbReference type="Pfam" id="PF00268">
    <property type="entry name" value="Ribonuc_red_sm"/>
    <property type="match status" value="1"/>
</dbReference>